<evidence type="ECO:0000256" key="1">
    <source>
        <dbReference type="SAM" id="MobiDB-lite"/>
    </source>
</evidence>
<organism evidence="2 3">
    <name type="scientific">Tianweitania populi</name>
    <dbReference type="NCBI Taxonomy" id="1607949"/>
    <lineage>
        <taxon>Bacteria</taxon>
        <taxon>Pseudomonadati</taxon>
        <taxon>Pseudomonadota</taxon>
        <taxon>Alphaproteobacteria</taxon>
        <taxon>Hyphomicrobiales</taxon>
        <taxon>Phyllobacteriaceae</taxon>
        <taxon>Tianweitania</taxon>
    </lineage>
</organism>
<evidence type="ECO:0000313" key="3">
    <source>
        <dbReference type="Proteomes" id="UP000630142"/>
    </source>
</evidence>
<dbReference type="AlphaFoldDB" id="A0A8J3GM66"/>
<keyword evidence="3" id="KW-1185">Reference proteome</keyword>
<protein>
    <submittedName>
        <fullName evidence="2">Uncharacterized protein</fullName>
    </submittedName>
</protein>
<reference evidence="2" key="1">
    <citation type="journal article" date="2014" name="Int. J. Syst. Evol. Microbiol.">
        <title>Complete genome sequence of Corynebacterium casei LMG S-19264T (=DSM 44701T), isolated from a smear-ripened cheese.</title>
        <authorList>
            <consortium name="US DOE Joint Genome Institute (JGI-PGF)"/>
            <person name="Walter F."/>
            <person name="Albersmeier A."/>
            <person name="Kalinowski J."/>
            <person name="Ruckert C."/>
        </authorList>
    </citation>
    <scope>NUCLEOTIDE SEQUENCE</scope>
    <source>
        <strain evidence="2">KCTC 42249</strain>
    </source>
</reference>
<gene>
    <name evidence="2" type="ORF">GCM10016234_34320</name>
</gene>
<dbReference type="EMBL" id="BMZQ01000003">
    <property type="protein sequence ID" value="GHD21053.1"/>
    <property type="molecule type" value="Genomic_DNA"/>
</dbReference>
<name>A0A8J3GM66_9HYPH</name>
<sequence>MRTEVTVAIPEIGILKPRHHNDVNEAAQTYAGLALNAFLLKAHAAIEIYRGVIIRIDAQLYSQELGSVVCRFQGLNDQLSPYSLTSPARDYAHSERSKTPSS</sequence>
<proteinExistence type="predicted"/>
<feature type="region of interest" description="Disordered" evidence="1">
    <location>
        <begin position="83"/>
        <end position="102"/>
    </location>
</feature>
<feature type="compositionally biased region" description="Basic and acidic residues" evidence="1">
    <location>
        <begin position="90"/>
        <end position="102"/>
    </location>
</feature>
<accession>A0A8J3GM66</accession>
<evidence type="ECO:0000313" key="2">
    <source>
        <dbReference type="EMBL" id="GHD21053.1"/>
    </source>
</evidence>
<dbReference type="Proteomes" id="UP000630142">
    <property type="component" value="Unassembled WGS sequence"/>
</dbReference>
<reference evidence="2" key="2">
    <citation type="submission" date="2020-09" db="EMBL/GenBank/DDBJ databases">
        <authorList>
            <person name="Sun Q."/>
            <person name="Kim S."/>
        </authorList>
    </citation>
    <scope>NUCLEOTIDE SEQUENCE</scope>
    <source>
        <strain evidence="2">KCTC 42249</strain>
    </source>
</reference>
<comment type="caution">
    <text evidence="2">The sequence shown here is derived from an EMBL/GenBank/DDBJ whole genome shotgun (WGS) entry which is preliminary data.</text>
</comment>